<dbReference type="Proteomes" id="UP001445076">
    <property type="component" value="Unassembled WGS sequence"/>
</dbReference>
<name>A0AAW0XD39_CHEQU</name>
<feature type="coiled-coil region" evidence="3">
    <location>
        <begin position="107"/>
        <end position="215"/>
    </location>
</feature>
<accession>A0AAW0XD39</accession>
<comment type="caution">
    <text evidence="5">The sequence shown here is derived from an EMBL/GenBank/DDBJ whole genome shotgun (WGS) entry which is preliminary data.</text>
</comment>
<dbReference type="InterPro" id="IPR026079">
    <property type="entry name" value="CDR2"/>
</dbReference>
<evidence type="ECO:0000256" key="3">
    <source>
        <dbReference type="SAM" id="Coils"/>
    </source>
</evidence>
<evidence type="ECO:0000256" key="2">
    <source>
        <dbReference type="ARBA" id="ARBA00023054"/>
    </source>
</evidence>
<sequence length="900" mass="102540">ASEASDVRGVQEKQTQIRPQTSLPSPTWSNHFEKARGMEWRLSTVGTGRAYHPSGEYVRSKEYKLPHTDSGQNSLEYWDYSVELEMLKGPEDLQLAAELGKTLLERNRELEANIKHQHAIIEDQLQEIEYLSKQTAALREVNDSRLRIYEQLEISIQDLEKNNQRLAAEGASDKRKIKSLCANLESLEARCDDLQKNLEEARAGAQQQLLQQKQRGRNKHRSIILEEQSLRRSHSCENTIQNCEERTAEDKEARNRIEELQERLKAAQNELAGEVRKKEELEIQLACTTQENNILQDQLAVLHEKVVTVRTFDEELASLDDTSSAKLCRKCLGQVDELASNPTLYDLNDSIEDTDASIESIHGECALIKLKNGGYAWGSQESLASIGQVVSHVGSCGTSPGTETSDAPHNSLLSELDTSYRILIEKYEALLEAREQQQQKQQTTQETTGLDHEGLVHPGVDDISGPMSLVMTDSLHDPAITLKCQRCHTCTCDLKPSVGRPKSNTEEFSEVETTSSGFSDGESRLCNKATQTGEETPYREIFDDLTPTPTVSGKCLDLSSPINPCDRRFQAAPEYKKLFQEIFTVLKKTVDEKDNQAQPSKTPQAQEEKVHVSSKTAKTDDYNTSVNTESSKVSLEKIEETRSSPTEICKSAPIKGTVDSQVEYIEEMEIITITKEFNLRESSQISENKCKEDSSLQEKNACQVTPEDQRIIHKPPRPDSLDLGNSSRPSSRQKRRRRQHRIRLDSYQQQPYQGQYQYTHGGMSMNQSHHGQPGHKHKRDRDLHQRQPQDEFPILQSQSEEEAGRTRIVYNSSRGRCEHHRSRRHRDRSNNNQPHKDVQQENDQSENQKHQNSDMDSRGKPAMPKINYPSVEVAKLRKLEMTYAEALKHSLHRAYYNRRY</sequence>
<evidence type="ECO:0000256" key="1">
    <source>
        <dbReference type="ARBA" id="ARBA00009019"/>
    </source>
</evidence>
<dbReference type="EMBL" id="JARKIK010000041">
    <property type="protein sequence ID" value="KAK8737868.1"/>
    <property type="molecule type" value="Genomic_DNA"/>
</dbReference>
<evidence type="ECO:0000256" key="4">
    <source>
        <dbReference type="SAM" id="MobiDB-lite"/>
    </source>
</evidence>
<feature type="compositionally biased region" description="Basic and acidic residues" evidence="4">
    <location>
        <begin position="780"/>
        <end position="789"/>
    </location>
</feature>
<feature type="compositionally biased region" description="Polar residues" evidence="4">
    <location>
        <begin position="596"/>
        <end position="605"/>
    </location>
</feature>
<feature type="coiled-coil region" evidence="3">
    <location>
        <begin position="243"/>
        <end position="298"/>
    </location>
</feature>
<feature type="region of interest" description="Disordered" evidence="4">
    <location>
        <begin position="1"/>
        <end position="27"/>
    </location>
</feature>
<proteinExistence type="inferred from homology"/>
<feature type="compositionally biased region" description="Low complexity" evidence="4">
    <location>
        <begin position="747"/>
        <end position="758"/>
    </location>
</feature>
<organism evidence="5 6">
    <name type="scientific">Cherax quadricarinatus</name>
    <name type="common">Australian red claw crayfish</name>
    <dbReference type="NCBI Taxonomy" id="27406"/>
    <lineage>
        <taxon>Eukaryota</taxon>
        <taxon>Metazoa</taxon>
        <taxon>Ecdysozoa</taxon>
        <taxon>Arthropoda</taxon>
        <taxon>Crustacea</taxon>
        <taxon>Multicrustacea</taxon>
        <taxon>Malacostraca</taxon>
        <taxon>Eumalacostraca</taxon>
        <taxon>Eucarida</taxon>
        <taxon>Decapoda</taxon>
        <taxon>Pleocyemata</taxon>
        <taxon>Astacidea</taxon>
        <taxon>Parastacoidea</taxon>
        <taxon>Parastacidae</taxon>
        <taxon>Cherax</taxon>
    </lineage>
</organism>
<dbReference type="PANTHER" id="PTHR19232">
    <property type="entry name" value="CENTROCORTIN FAMILY MEMBER"/>
    <property type="match status" value="1"/>
</dbReference>
<feature type="compositionally biased region" description="Polar residues" evidence="4">
    <location>
        <begin position="622"/>
        <end position="633"/>
    </location>
</feature>
<feature type="region of interest" description="Disordered" evidence="4">
    <location>
        <begin position="434"/>
        <end position="454"/>
    </location>
</feature>
<feature type="compositionally biased region" description="Basic residues" evidence="4">
    <location>
        <begin position="817"/>
        <end position="827"/>
    </location>
</feature>
<evidence type="ECO:0008006" key="7">
    <source>
        <dbReference type="Google" id="ProtNLM"/>
    </source>
</evidence>
<comment type="similarity">
    <text evidence="1">Belongs to the CDR2 family.</text>
</comment>
<feature type="region of interest" description="Disordered" evidence="4">
    <location>
        <begin position="686"/>
        <end position="866"/>
    </location>
</feature>
<feature type="compositionally biased region" description="Basic and acidic residues" evidence="4">
    <location>
        <begin position="707"/>
        <end position="720"/>
    </location>
</feature>
<dbReference type="AlphaFoldDB" id="A0AAW0XD39"/>
<reference evidence="5 6" key="1">
    <citation type="journal article" date="2024" name="BMC Genomics">
        <title>Genome assembly of redclaw crayfish (Cherax quadricarinatus) provides insights into its immune adaptation and hypoxia tolerance.</title>
        <authorList>
            <person name="Liu Z."/>
            <person name="Zheng J."/>
            <person name="Li H."/>
            <person name="Fang K."/>
            <person name="Wang S."/>
            <person name="He J."/>
            <person name="Zhou D."/>
            <person name="Weng S."/>
            <person name="Chi M."/>
            <person name="Gu Z."/>
            <person name="He J."/>
            <person name="Li F."/>
            <person name="Wang M."/>
        </authorList>
    </citation>
    <scope>NUCLEOTIDE SEQUENCE [LARGE SCALE GENOMIC DNA]</scope>
    <source>
        <strain evidence="5">ZL_2023a</strain>
    </source>
</reference>
<protein>
    <recommendedName>
        <fullName evidence="7">Cerebellar degeneration-related protein 2-like</fullName>
    </recommendedName>
</protein>
<feature type="non-terminal residue" evidence="5">
    <location>
        <position position="1"/>
    </location>
</feature>
<dbReference type="PANTHER" id="PTHR19232:SF7">
    <property type="entry name" value="CENTROCORTIN, ISOFORM A"/>
    <property type="match status" value="1"/>
</dbReference>
<gene>
    <name evidence="5" type="ORF">OTU49_004284</name>
</gene>
<feature type="compositionally biased region" description="Basic and acidic residues" evidence="4">
    <location>
        <begin position="606"/>
        <end position="621"/>
    </location>
</feature>
<feature type="region of interest" description="Disordered" evidence="4">
    <location>
        <begin position="594"/>
        <end position="645"/>
    </location>
</feature>
<keyword evidence="6" id="KW-1185">Reference proteome</keyword>
<feature type="compositionally biased region" description="Low complexity" evidence="4">
    <location>
        <begin position="438"/>
        <end position="448"/>
    </location>
</feature>
<feature type="compositionally biased region" description="Basic and acidic residues" evidence="4">
    <location>
        <begin position="1"/>
        <end position="11"/>
    </location>
</feature>
<keyword evidence="2 3" id="KW-0175">Coiled coil</keyword>
<feature type="compositionally biased region" description="Polar residues" evidence="4">
    <location>
        <begin position="12"/>
        <end position="27"/>
    </location>
</feature>
<feature type="compositionally biased region" description="Basic and acidic residues" evidence="4">
    <location>
        <begin position="846"/>
        <end position="859"/>
    </location>
</feature>
<feature type="compositionally biased region" description="Basic residues" evidence="4">
    <location>
        <begin position="731"/>
        <end position="741"/>
    </location>
</feature>
<evidence type="ECO:0000313" key="5">
    <source>
        <dbReference type="EMBL" id="KAK8737868.1"/>
    </source>
</evidence>
<evidence type="ECO:0000313" key="6">
    <source>
        <dbReference type="Proteomes" id="UP001445076"/>
    </source>
</evidence>
<feature type="region of interest" description="Disordered" evidence="4">
    <location>
        <begin position="501"/>
        <end position="524"/>
    </location>
</feature>